<organism evidence="2 3">
    <name type="scientific">Aspergillus carbonarius (strain ITEM 5010)</name>
    <dbReference type="NCBI Taxonomy" id="602072"/>
    <lineage>
        <taxon>Eukaryota</taxon>
        <taxon>Fungi</taxon>
        <taxon>Dikarya</taxon>
        <taxon>Ascomycota</taxon>
        <taxon>Pezizomycotina</taxon>
        <taxon>Eurotiomycetes</taxon>
        <taxon>Eurotiomycetidae</taxon>
        <taxon>Eurotiales</taxon>
        <taxon>Aspergillaceae</taxon>
        <taxon>Aspergillus</taxon>
        <taxon>Aspergillus subgen. Circumdati</taxon>
    </lineage>
</organism>
<sequence>MGCSLGECLLFWRPTSLYLVVGQDDWDRREAPLAFCSSPTSSSLQYLAGVLSPQNILQKMLTLKKWGKKWECSVCNVSGEGWVNSRDSLRISALRCNTCHLIMAAANLVIDTHARKRNIAKKFVYRTIGPYLQLNIWGVGEPRLVTVDIFEPKETRFPWAPQGRGSDLTDIFIIDDAVIHIRHWLKTCMEEHKQCSMNPKTSLPRRVIDIGCSDADKVSLYQPKLADAWSPYVAVSYCWGTEGNLMTTKENIDIHRQHIEWKLIPCTLQEAISLTRRLGIRYIWIDALCIIQNDGEDWNREAVKMGDYYQSAQLVVAAARSPNAKSGLFGPRLRVPYSYEGGHMPTTFTSKELNVSTWLGRPKYQVYVREALHEYGGWYTELDDPRANPLSSRGWALQERLLSTRIVHLAAPEMVWECKEAGWCECDKGLPTSRLATAEKDIHIPQVEWTATVEEYSRRSFTCLQDKLVALDGIAQRYRGPDSAQYLFGLWERYLADQLGWSAQYGGNWSLPLTANKDIILCPSWSWISTYYPVEFRTYRKDPPEPIEFEKLPNLPAEPGYRDMIIYPACSKDLWGLTLVTRVFQARVVTIDTWGDNKATLALQTHEGSGFATYTSDVPLSPAGPLSDWAMTKWKRVDEGDCLEFAALGMLSFGDHSVLVLKPSIDHPDCYLRVGIAEHEGDYNFGHSAQRTSVTII</sequence>
<evidence type="ECO:0000259" key="1">
    <source>
        <dbReference type="Pfam" id="PF06985"/>
    </source>
</evidence>
<dbReference type="STRING" id="602072.A0A1R3RKE7"/>
<dbReference type="InterPro" id="IPR010730">
    <property type="entry name" value="HET"/>
</dbReference>
<evidence type="ECO:0000313" key="3">
    <source>
        <dbReference type="Proteomes" id="UP000188318"/>
    </source>
</evidence>
<dbReference type="EMBL" id="KV907501">
    <property type="protein sequence ID" value="OOF94952.1"/>
    <property type="molecule type" value="Genomic_DNA"/>
</dbReference>
<keyword evidence="3" id="KW-1185">Reference proteome</keyword>
<accession>A0A1R3RKE7</accession>
<dbReference type="OrthoDB" id="5125733at2759"/>
<dbReference type="AlphaFoldDB" id="A0A1R3RKE7"/>
<proteinExistence type="predicted"/>
<dbReference type="PANTHER" id="PTHR33112">
    <property type="entry name" value="DOMAIN PROTEIN, PUTATIVE-RELATED"/>
    <property type="match status" value="1"/>
</dbReference>
<name>A0A1R3RKE7_ASPC5</name>
<dbReference type="PANTHER" id="PTHR33112:SF16">
    <property type="entry name" value="HETEROKARYON INCOMPATIBILITY DOMAIN-CONTAINING PROTEIN"/>
    <property type="match status" value="1"/>
</dbReference>
<feature type="domain" description="Heterokaryon incompatibility" evidence="1">
    <location>
        <begin position="232"/>
        <end position="399"/>
    </location>
</feature>
<protein>
    <recommendedName>
        <fullName evidence="1">Heterokaryon incompatibility domain-containing protein</fullName>
    </recommendedName>
</protein>
<gene>
    <name evidence="2" type="ORF">ASPCADRAFT_507815</name>
</gene>
<dbReference type="Proteomes" id="UP000188318">
    <property type="component" value="Unassembled WGS sequence"/>
</dbReference>
<dbReference type="Pfam" id="PF06985">
    <property type="entry name" value="HET"/>
    <property type="match status" value="1"/>
</dbReference>
<dbReference type="OMA" id="CEICHIM"/>
<evidence type="ECO:0000313" key="2">
    <source>
        <dbReference type="EMBL" id="OOF94952.1"/>
    </source>
</evidence>
<reference evidence="3" key="1">
    <citation type="journal article" date="2017" name="Genome Biol.">
        <title>Comparative genomics reveals high biological diversity and specific adaptations in the industrially and medically important fungal genus Aspergillus.</title>
        <authorList>
            <person name="de Vries R.P."/>
            <person name="Riley R."/>
            <person name="Wiebenga A."/>
            <person name="Aguilar-Osorio G."/>
            <person name="Amillis S."/>
            <person name="Uchima C.A."/>
            <person name="Anderluh G."/>
            <person name="Asadollahi M."/>
            <person name="Askin M."/>
            <person name="Barry K."/>
            <person name="Battaglia E."/>
            <person name="Bayram O."/>
            <person name="Benocci T."/>
            <person name="Braus-Stromeyer S.A."/>
            <person name="Caldana C."/>
            <person name="Canovas D."/>
            <person name="Cerqueira G.C."/>
            <person name="Chen F."/>
            <person name="Chen W."/>
            <person name="Choi C."/>
            <person name="Clum A."/>
            <person name="Dos Santos R.A."/>
            <person name="Damasio A.R."/>
            <person name="Diallinas G."/>
            <person name="Emri T."/>
            <person name="Fekete E."/>
            <person name="Flipphi M."/>
            <person name="Freyberg S."/>
            <person name="Gallo A."/>
            <person name="Gournas C."/>
            <person name="Habgood R."/>
            <person name="Hainaut M."/>
            <person name="Harispe M.L."/>
            <person name="Henrissat B."/>
            <person name="Hilden K.S."/>
            <person name="Hope R."/>
            <person name="Hossain A."/>
            <person name="Karabika E."/>
            <person name="Karaffa L."/>
            <person name="Karanyi Z."/>
            <person name="Krasevec N."/>
            <person name="Kuo A."/>
            <person name="Kusch H."/>
            <person name="LaButti K."/>
            <person name="Lagendijk E.L."/>
            <person name="Lapidus A."/>
            <person name="Levasseur A."/>
            <person name="Lindquist E."/>
            <person name="Lipzen A."/>
            <person name="Logrieco A.F."/>
            <person name="MacCabe A."/>
            <person name="Maekelae M.R."/>
            <person name="Malavazi I."/>
            <person name="Melin P."/>
            <person name="Meyer V."/>
            <person name="Mielnichuk N."/>
            <person name="Miskei M."/>
            <person name="Molnar A.P."/>
            <person name="Mule G."/>
            <person name="Ngan C.Y."/>
            <person name="Orejas M."/>
            <person name="Orosz E."/>
            <person name="Ouedraogo J.P."/>
            <person name="Overkamp K.M."/>
            <person name="Park H.-S."/>
            <person name="Perrone G."/>
            <person name="Piumi F."/>
            <person name="Punt P.J."/>
            <person name="Ram A.F."/>
            <person name="Ramon A."/>
            <person name="Rauscher S."/>
            <person name="Record E."/>
            <person name="Riano-Pachon D.M."/>
            <person name="Robert V."/>
            <person name="Roehrig J."/>
            <person name="Ruller R."/>
            <person name="Salamov A."/>
            <person name="Salih N.S."/>
            <person name="Samson R.A."/>
            <person name="Sandor E."/>
            <person name="Sanguinetti M."/>
            <person name="Schuetze T."/>
            <person name="Sepcic K."/>
            <person name="Shelest E."/>
            <person name="Sherlock G."/>
            <person name="Sophianopoulou V."/>
            <person name="Squina F.M."/>
            <person name="Sun H."/>
            <person name="Susca A."/>
            <person name="Todd R.B."/>
            <person name="Tsang A."/>
            <person name="Unkles S.E."/>
            <person name="van de Wiele N."/>
            <person name="van Rossen-Uffink D."/>
            <person name="Oliveira J.V."/>
            <person name="Vesth T.C."/>
            <person name="Visser J."/>
            <person name="Yu J.-H."/>
            <person name="Zhou M."/>
            <person name="Andersen M.R."/>
            <person name="Archer D.B."/>
            <person name="Baker S.E."/>
            <person name="Benoit I."/>
            <person name="Brakhage A.A."/>
            <person name="Braus G.H."/>
            <person name="Fischer R."/>
            <person name="Frisvad J.C."/>
            <person name="Goldman G.H."/>
            <person name="Houbraken J."/>
            <person name="Oakley B."/>
            <person name="Pocsi I."/>
            <person name="Scazzocchio C."/>
            <person name="Seiboth B."/>
            <person name="vanKuyk P.A."/>
            <person name="Wortman J."/>
            <person name="Dyer P.S."/>
            <person name="Grigoriev I.V."/>
        </authorList>
    </citation>
    <scope>NUCLEOTIDE SEQUENCE [LARGE SCALE GENOMIC DNA]</scope>
    <source>
        <strain evidence="3">ITEM 5010</strain>
    </source>
</reference>
<dbReference type="VEuPathDB" id="FungiDB:ASPCADRAFT_507815"/>